<protein>
    <submittedName>
        <fullName evidence="1">Uncharacterized protein</fullName>
    </submittedName>
</protein>
<dbReference type="OMA" id="GIWCRLR"/>
<dbReference type="EMBL" id="KD259547">
    <property type="protein sequence ID" value="EMS47548.1"/>
    <property type="molecule type" value="Genomic_DNA"/>
</dbReference>
<evidence type="ECO:0000313" key="1">
    <source>
        <dbReference type="EMBL" id="EMS47548.1"/>
    </source>
</evidence>
<reference evidence="1" key="1">
    <citation type="journal article" date="2013" name="Nature">
        <title>Draft genome of the wheat A-genome progenitor Triticum urartu.</title>
        <authorList>
            <person name="Ling H.Q."/>
            <person name="Zhao S."/>
            <person name="Liu D."/>
            <person name="Wang J."/>
            <person name="Sun H."/>
            <person name="Zhang C."/>
            <person name="Fan H."/>
            <person name="Li D."/>
            <person name="Dong L."/>
            <person name="Tao Y."/>
            <person name="Gao C."/>
            <person name="Wu H."/>
            <person name="Li Y."/>
            <person name="Cui Y."/>
            <person name="Guo X."/>
            <person name="Zheng S."/>
            <person name="Wang B."/>
            <person name="Yu K."/>
            <person name="Liang Q."/>
            <person name="Yang W."/>
            <person name="Lou X."/>
            <person name="Chen J."/>
            <person name="Feng M."/>
            <person name="Jian J."/>
            <person name="Zhang X."/>
            <person name="Luo G."/>
            <person name="Jiang Y."/>
            <person name="Liu J."/>
            <person name="Wang Z."/>
            <person name="Sha Y."/>
            <person name="Zhang B."/>
            <person name="Wu H."/>
            <person name="Tang D."/>
            <person name="Shen Q."/>
            <person name="Xue P."/>
            <person name="Zou S."/>
            <person name="Wang X."/>
            <person name="Liu X."/>
            <person name="Wang F."/>
            <person name="Yang Y."/>
            <person name="An X."/>
            <person name="Dong Z."/>
            <person name="Zhang K."/>
            <person name="Zhang X."/>
            <person name="Luo M.C."/>
            <person name="Dvorak J."/>
            <person name="Tong Y."/>
            <person name="Wang J."/>
            <person name="Yang H."/>
            <person name="Li Z."/>
            <person name="Wang D."/>
            <person name="Zhang A."/>
            <person name="Wang J."/>
        </authorList>
    </citation>
    <scope>NUCLEOTIDE SEQUENCE</scope>
</reference>
<gene>
    <name evidence="1" type="ORF">TRIUR3_32940</name>
</gene>
<accession>M7YBM3</accession>
<organism evidence="1">
    <name type="scientific">Triticum urartu</name>
    <name type="common">Red wild einkorn</name>
    <name type="synonym">Crithodium urartu</name>
    <dbReference type="NCBI Taxonomy" id="4572"/>
    <lineage>
        <taxon>Eukaryota</taxon>
        <taxon>Viridiplantae</taxon>
        <taxon>Streptophyta</taxon>
        <taxon>Embryophyta</taxon>
        <taxon>Tracheophyta</taxon>
        <taxon>Spermatophyta</taxon>
        <taxon>Magnoliopsida</taxon>
        <taxon>Liliopsida</taxon>
        <taxon>Poales</taxon>
        <taxon>Poaceae</taxon>
        <taxon>BOP clade</taxon>
        <taxon>Pooideae</taxon>
        <taxon>Triticodae</taxon>
        <taxon>Triticeae</taxon>
        <taxon>Triticinae</taxon>
        <taxon>Triticum</taxon>
    </lineage>
</organism>
<proteinExistence type="predicted"/>
<sequence length="175" mass="18752">MVGLRRVLLEEGGGDSGAFTGVGSGDGGAVAGVGGGTAARSLGWEVGMAMQSPGWEVGTTAHLLGREVGGDAACCRGRKLGAAELLPGRKVGVEGGSTGEERLTLWVDELVSLYKFNAITVCSRTSNMMGIWCRLRGARYYKHGSHDRTFRAYKSKHMRKLNMSEYRHLQMKKAD</sequence>
<name>M7YBM3_TRIUA</name>
<dbReference type="AlphaFoldDB" id="M7YBM3"/>